<keyword evidence="2" id="KW-1185">Reference proteome</keyword>
<reference evidence="1 2" key="1">
    <citation type="submission" date="2013-02" db="EMBL/GenBank/DDBJ databases">
        <title>Genome sequence of Clostridium saccharoperbutylacetonicum N1-4(HMT).</title>
        <authorList>
            <person name="Poehlein A."/>
            <person name="Daniel R."/>
        </authorList>
    </citation>
    <scope>NUCLEOTIDE SEQUENCE [LARGE SCALE GENOMIC DNA]</scope>
    <source>
        <strain evidence="2">N1-4(HMT)</strain>
    </source>
</reference>
<dbReference type="EMBL" id="CP004121">
    <property type="protein sequence ID" value="AGF56990.1"/>
    <property type="molecule type" value="Genomic_DNA"/>
</dbReference>
<dbReference type="STRING" id="36745.CLSAP_30370"/>
<dbReference type="PATRIC" id="fig|931276.5.peg.3251"/>
<dbReference type="eggNOG" id="COG0727">
    <property type="taxonomic scope" value="Bacteria"/>
</dbReference>
<protein>
    <submittedName>
        <fullName evidence="1">FliB family protein</fullName>
    </submittedName>
</protein>
<name>M1LV52_9CLOT</name>
<accession>M1LV52</accession>
<dbReference type="KEGG" id="csr:Cspa_c32290"/>
<gene>
    <name evidence="1" type="ORF">Cspa_c32290</name>
</gene>
<dbReference type="NCBIfam" id="NF038110">
    <property type="entry name" value="Lys_methyl_FliB"/>
    <property type="match status" value="1"/>
</dbReference>
<evidence type="ECO:0000313" key="2">
    <source>
        <dbReference type="Proteomes" id="UP000011728"/>
    </source>
</evidence>
<sequence length="407" mass="48395">MKEEVKIRYPSYIKEFKCIGGNCSDNCCHGWEIHIDKNTFDKYVKIQNNIFDTDILENIIVRKNCKNPNIDYGQIKLNNETQCPFLCKDNYCSIHANLGEDYLSKVCTTYPRIINKIDDCYELSLNVSCIEAARIILLKEEGITFDYSRELISNNYVIAKEINTNTYEINDTNYKHIKEIRDKSINIITNRKYKLSERLFDLGLFLENVRRKLCYNYDNTVQFVDEYDIRSNKVKFQRDINDYMLQISFYKGILEKLAASKFFISDNFSEIIDKVMLGFKFTEDKSLIENSQIYLKAYTILDKEVFEPYSYIFENYLVNHMFKELFPFSENDIVYDGYIMMLVRLSYIKFFIAGYYLSDGKITIDNIIKIIQSLTKEIEHDETYLKHILTHIKEYELDNKRFAKILL</sequence>
<dbReference type="AlphaFoldDB" id="M1LV52"/>
<dbReference type="OrthoDB" id="86584at2"/>
<evidence type="ECO:0000313" key="1">
    <source>
        <dbReference type="EMBL" id="AGF56990.1"/>
    </source>
</evidence>
<dbReference type="HOGENOM" id="CLU_051643_1_0_9"/>
<dbReference type="RefSeq" id="WP_015393308.1">
    <property type="nucleotide sequence ID" value="NC_020291.1"/>
</dbReference>
<proteinExistence type="predicted"/>
<dbReference type="Proteomes" id="UP000011728">
    <property type="component" value="Chromosome"/>
</dbReference>
<organism evidence="1 2">
    <name type="scientific">Clostridium saccharoperbutylacetonicum N1-4(HMT)</name>
    <dbReference type="NCBI Taxonomy" id="931276"/>
    <lineage>
        <taxon>Bacteria</taxon>
        <taxon>Bacillati</taxon>
        <taxon>Bacillota</taxon>
        <taxon>Clostridia</taxon>
        <taxon>Eubacteriales</taxon>
        <taxon>Clostridiaceae</taxon>
        <taxon>Clostridium</taxon>
    </lineage>
</organism>